<keyword evidence="8" id="KW-0460">Magnesium</keyword>
<keyword evidence="5" id="KW-0479">Metal-binding</keyword>
<evidence type="ECO:0000256" key="8">
    <source>
        <dbReference type="ARBA" id="ARBA00022842"/>
    </source>
</evidence>
<keyword evidence="6 13" id="KW-0378">Hydrolase</keyword>
<dbReference type="Gene3D" id="3.90.850.10">
    <property type="entry name" value="Fumarylacetoacetase-like, C-terminal domain"/>
    <property type="match status" value="1"/>
</dbReference>
<evidence type="ECO:0000313" key="14">
    <source>
        <dbReference type="Proteomes" id="UP001250662"/>
    </source>
</evidence>
<keyword evidence="14" id="KW-1185">Reference proteome</keyword>
<evidence type="ECO:0000259" key="11">
    <source>
        <dbReference type="Pfam" id="PF01557"/>
    </source>
</evidence>
<comment type="caution">
    <text evidence="13">The sequence shown here is derived from an EMBL/GenBank/DDBJ whole genome shotgun (WGS) entry which is preliminary data.</text>
</comment>
<dbReference type="Pfam" id="PF09298">
    <property type="entry name" value="FAA_hydrolase_N"/>
    <property type="match status" value="1"/>
</dbReference>
<keyword evidence="10" id="KW-0585">Phenylalanine catabolism</keyword>
<dbReference type="InterPro" id="IPR011234">
    <property type="entry name" value="Fumarylacetoacetase-like_C"/>
</dbReference>
<dbReference type="Proteomes" id="UP001250662">
    <property type="component" value="Unassembled WGS sequence"/>
</dbReference>
<evidence type="ECO:0000256" key="2">
    <source>
        <dbReference type="ARBA" id="ARBA00001946"/>
    </source>
</evidence>
<evidence type="ECO:0000259" key="12">
    <source>
        <dbReference type="Pfam" id="PF09298"/>
    </source>
</evidence>
<dbReference type="GO" id="GO:0004334">
    <property type="term" value="F:fumarylacetoacetase activity"/>
    <property type="evidence" value="ECO:0007669"/>
    <property type="project" value="UniProtKB-EC"/>
</dbReference>
<keyword evidence="9" id="KW-0828">Tyrosine catabolism</keyword>
<dbReference type="SUPFAM" id="SSF63433">
    <property type="entry name" value="Fumarylacetoacetate hydrolase, FAH, N-terminal domain"/>
    <property type="match status" value="1"/>
</dbReference>
<feature type="domain" description="Fumarylacetoacetase-like C-terminal" evidence="11">
    <location>
        <begin position="116"/>
        <end position="384"/>
    </location>
</feature>
<feature type="domain" description="Fumarylacetoacetase N-terminal" evidence="12">
    <location>
        <begin position="14"/>
        <end position="109"/>
    </location>
</feature>
<evidence type="ECO:0000256" key="5">
    <source>
        <dbReference type="ARBA" id="ARBA00022723"/>
    </source>
</evidence>
<dbReference type="SUPFAM" id="SSF56529">
    <property type="entry name" value="FAH"/>
    <property type="match status" value="1"/>
</dbReference>
<evidence type="ECO:0000256" key="4">
    <source>
        <dbReference type="ARBA" id="ARBA00012094"/>
    </source>
</evidence>
<dbReference type="InterPro" id="IPR015377">
    <property type="entry name" value="Fumarylacetoacetase_N"/>
</dbReference>
<evidence type="ECO:0000256" key="7">
    <source>
        <dbReference type="ARBA" id="ARBA00022837"/>
    </source>
</evidence>
<gene>
    <name evidence="13" type="primary">fahA</name>
    <name evidence="13" type="ORF">RM520_05030</name>
</gene>
<dbReference type="PANTHER" id="PTHR43069:SF2">
    <property type="entry name" value="FUMARYLACETOACETASE"/>
    <property type="match status" value="1"/>
</dbReference>
<dbReference type="EMBL" id="JAVRHU010000001">
    <property type="protein sequence ID" value="MDT0620976.1"/>
    <property type="molecule type" value="Genomic_DNA"/>
</dbReference>
<sequence>MIIDIPENSDFSIHNIPFGIFSTQERSPRAGVAIGNHILDLVAVAELDVFEFNTAVLEKETLNDFIALGKQITKKVRRNIQLWIEDEHSVLAGKPELFVKQSEAQMHMPVYIGDYTDFYSSIEHATNVGKMFRDPENALLPNWKHIPVGYHGRASSIVVSGVPVHRPKGQTIPNDSKQPVFGASQRVDFELEMGFITGKNTNLGESIVTKDADDYIFGLVLFNDWSARDIQKWEYVPLGPFLAKNFASHISPWIVTLEALEPFSVSGPKQDPEVLPYLKYEGDKNFDINLEVGITPEGSEEQTVCQSNFKYMYWNMAQQLAHHTINGCNINIGDLYGSGTISGKDEKSYGSMLELAWMGTKPIEMKDGSERKFINDGDTVTMRGFAEKDGKRVGFGEVSAKILPAK</sequence>
<proteinExistence type="predicted"/>
<keyword evidence="7" id="KW-0106">Calcium</keyword>
<evidence type="ECO:0000313" key="13">
    <source>
        <dbReference type="EMBL" id="MDT0620976.1"/>
    </source>
</evidence>
<evidence type="ECO:0000256" key="6">
    <source>
        <dbReference type="ARBA" id="ARBA00022801"/>
    </source>
</evidence>
<comment type="pathway">
    <text evidence="3">Amino-acid degradation; L-phenylalanine degradation; acetoacetate and fumarate from L-phenylalanine: step 6/6.</text>
</comment>
<comment type="cofactor">
    <cofactor evidence="1">
        <name>Ca(2+)</name>
        <dbReference type="ChEBI" id="CHEBI:29108"/>
    </cofactor>
</comment>
<organism evidence="13 14">
    <name type="scientific">Croceitalea vernalis</name>
    <dbReference type="NCBI Taxonomy" id="3075599"/>
    <lineage>
        <taxon>Bacteria</taxon>
        <taxon>Pseudomonadati</taxon>
        <taxon>Bacteroidota</taxon>
        <taxon>Flavobacteriia</taxon>
        <taxon>Flavobacteriales</taxon>
        <taxon>Flavobacteriaceae</taxon>
        <taxon>Croceitalea</taxon>
    </lineage>
</organism>
<dbReference type="InterPro" id="IPR005959">
    <property type="entry name" value="Fumarylacetoacetase"/>
</dbReference>
<evidence type="ECO:0000256" key="9">
    <source>
        <dbReference type="ARBA" id="ARBA00022878"/>
    </source>
</evidence>
<dbReference type="InterPro" id="IPR036663">
    <property type="entry name" value="Fumarylacetoacetase_C_sf"/>
</dbReference>
<dbReference type="RefSeq" id="WP_311384609.1">
    <property type="nucleotide sequence ID" value="NZ_JAVRHU010000001.1"/>
</dbReference>
<protein>
    <recommendedName>
        <fullName evidence="4">fumarylacetoacetase</fullName>
        <ecNumber evidence="4">3.7.1.2</ecNumber>
    </recommendedName>
</protein>
<evidence type="ECO:0000256" key="1">
    <source>
        <dbReference type="ARBA" id="ARBA00001913"/>
    </source>
</evidence>
<dbReference type="Gene3D" id="2.30.30.230">
    <property type="entry name" value="Fumarylacetoacetase, N-terminal domain"/>
    <property type="match status" value="1"/>
</dbReference>
<dbReference type="PANTHER" id="PTHR43069">
    <property type="entry name" value="FUMARYLACETOACETASE"/>
    <property type="match status" value="1"/>
</dbReference>
<dbReference type="InterPro" id="IPR036462">
    <property type="entry name" value="Fumarylacetoacetase_N_sf"/>
</dbReference>
<accession>A0ABU3BFM9</accession>
<dbReference type="EC" id="3.7.1.2" evidence="4"/>
<evidence type="ECO:0000256" key="3">
    <source>
        <dbReference type="ARBA" id="ARBA00004782"/>
    </source>
</evidence>
<comment type="cofactor">
    <cofactor evidence="2">
        <name>Mg(2+)</name>
        <dbReference type="ChEBI" id="CHEBI:18420"/>
    </cofactor>
</comment>
<dbReference type="Pfam" id="PF01557">
    <property type="entry name" value="FAA_hydrolase"/>
    <property type="match status" value="1"/>
</dbReference>
<reference evidence="13 14" key="1">
    <citation type="submission" date="2023-09" db="EMBL/GenBank/DDBJ databases">
        <authorList>
            <person name="Rey-Velasco X."/>
        </authorList>
    </citation>
    <scope>NUCLEOTIDE SEQUENCE [LARGE SCALE GENOMIC DNA]</scope>
    <source>
        <strain evidence="13 14">P007</strain>
    </source>
</reference>
<name>A0ABU3BFM9_9FLAO</name>
<evidence type="ECO:0000256" key="10">
    <source>
        <dbReference type="ARBA" id="ARBA00023232"/>
    </source>
</evidence>
<dbReference type="NCBIfam" id="TIGR01266">
    <property type="entry name" value="fum_ac_acetase"/>
    <property type="match status" value="1"/>
</dbReference>